<dbReference type="PANTHER" id="PTHR37078">
    <property type="entry name" value="NODULE CYSTEINE-RICH (NCR) SECRETED PEPTIDE"/>
    <property type="match status" value="1"/>
</dbReference>
<dbReference type="EMBL" id="CM001750">
    <property type="protein sequence ID" value="KJB74110.1"/>
    <property type="molecule type" value="Genomic_DNA"/>
</dbReference>
<evidence type="ECO:0000256" key="1">
    <source>
        <dbReference type="SAM" id="SignalP"/>
    </source>
</evidence>
<evidence type="ECO:0000313" key="2">
    <source>
        <dbReference type="EMBL" id="KJB74110.1"/>
    </source>
</evidence>
<dbReference type="AlphaFoldDB" id="A0A0D2VSG2"/>
<organism evidence="2 3">
    <name type="scientific">Gossypium raimondii</name>
    <name type="common">Peruvian cotton</name>
    <name type="synonym">Gossypium klotzschianum subsp. raimondii</name>
    <dbReference type="NCBI Taxonomy" id="29730"/>
    <lineage>
        <taxon>Eukaryota</taxon>
        <taxon>Viridiplantae</taxon>
        <taxon>Streptophyta</taxon>
        <taxon>Embryophyta</taxon>
        <taxon>Tracheophyta</taxon>
        <taxon>Spermatophyta</taxon>
        <taxon>Magnoliopsida</taxon>
        <taxon>eudicotyledons</taxon>
        <taxon>Gunneridae</taxon>
        <taxon>Pentapetalae</taxon>
        <taxon>rosids</taxon>
        <taxon>malvids</taxon>
        <taxon>Malvales</taxon>
        <taxon>Malvaceae</taxon>
        <taxon>Malvoideae</taxon>
        <taxon>Gossypium</taxon>
    </lineage>
</organism>
<reference evidence="2 3" key="1">
    <citation type="journal article" date="2012" name="Nature">
        <title>Repeated polyploidization of Gossypium genomes and the evolution of spinnable cotton fibres.</title>
        <authorList>
            <person name="Paterson A.H."/>
            <person name="Wendel J.F."/>
            <person name="Gundlach H."/>
            <person name="Guo H."/>
            <person name="Jenkins J."/>
            <person name="Jin D."/>
            <person name="Llewellyn D."/>
            <person name="Showmaker K.C."/>
            <person name="Shu S."/>
            <person name="Udall J."/>
            <person name="Yoo M.J."/>
            <person name="Byers R."/>
            <person name="Chen W."/>
            <person name="Doron-Faigenboim A."/>
            <person name="Duke M.V."/>
            <person name="Gong L."/>
            <person name="Grimwood J."/>
            <person name="Grover C."/>
            <person name="Grupp K."/>
            <person name="Hu G."/>
            <person name="Lee T.H."/>
            <person name="Li J."/>
            <person name="Lin L."/>
            <person name="Liu T."/>
            <person name="Marler B.S."/>
            <person name="Page J.T."/>
            <person name="Roberts A.W."/>
            <person name="Romanel E."/>
            <person name="Sanders W.S."/>
            <person name="Szadkowski E."/>
            <person name="Tan X."/>
            <person name="Tang H."/>
            <person name="Xu C."/>
            <person name="Wang J."/>
            <person name="Wang Z."/>
            <person name="Zhang D."/>
            <person name="Zhang L."/>
            <person name="Ashrafi H."/>
            <person name="Bedon F."/>
            <person name="Bowers J.E."/>
            <person name="Brubaker C.L."/>
            <person name="Chee P.W."/>
            <person name="Das S."/>
            <person name="Gingle A.R."/>
            <person name="Haigler C.H."/>
            <person name="Harker D."/>
            <person name="Hoffmann L.V."/>
            <person name="Hovav R."/>
            <person name="Jones D.C."/>
            <person name="Lemke C."/>
            <person name="Mansoor S."/>
            <person name="ur Rahman M."/>
            <person name="Rainville L.N."/>
            <person name="Rambani A."/>
            <person name="Reddy U.K."/>
            <person name="Rong J.K."/>
            <person name="Saranga Y."/>
            <person name="Scheffler B.E."/>
            <person name="Scheffler J.A."/>
            <person name="Stelly D.M."/>
            <person name="Triplett B.A."/>
            <person name="Van Deynze A."/>
            <person name="Vaslin M.F."/>
            <person name="Waghmare V.N."/>
            <person name="Walford S.A."/>
            <person name="Wright R.J."/>
            <person name="Zaki E.A."/>
            <person name="Zhang T."/>
            <person name="Dennis E.S."/>
            <person name="Mayer K.F."/>
            <person name="Peterson D.G."/>
            <person name="Rokhsar D.S."/>
            <person name="Wang X."/>
            <person name="Schmutz J."/>
        </authorList>
    </citation>
    <scope>NUCLEOTIDE SEQUENCE [LARGE SCALE GENOMIC DNA]</scope>
</reference>
<sequence length="78" mass="8815">MAKHLVFFILLIVVLTFSNFKRVECGILKRVHRRGGYANLATLGVVCKCCDGEGGECRSSWDASYSCPKLKCLPWKYQ</sequence>
<feature type="signal peptide" evidence="1">
    <location>
        <begin position="1"/>
        <end position="25"/>
    </location>
</feature>
<keyword evidence="1" id="KW-0732">Signal</keyword>
<proteinExistence type="predicted"/>
<gene>
    <name evidence="2" type="ORF">B456_011G273300</name>
</gene>
<dbReference type="Proteomes" id="UP000032304">
    <property type="component" value="Chromosome 11"/>
</dbReference>
<feature type="chain" id="PRO_5002269519" evidence="1">
    <location>
        <begin position="26"/>
        <end position="78"/>
    </location>
</feature>
<keyword evidence="3" id="KW-1185">Reference proteome</keyword>
<dbReference type="PANTHER" id="PTHR37078:SF7">
    <property type="match status" value="1"/>
</dbReference>
<dbReference type="Gramene" id="KJB74110">
    <property type="protein sequence ID" value="KJB74110"/>
    <property type="gene ID" value="B456_011G273300"/>
</dbReference>
<evidence type="ECO:0000313" key="3">
    <source>
        <dbReference type="Proteomes" id="UP000032304"/>
    </source>
</evidence>
<accession>A0A0D2VSG2</accession>
<name>A0A0D2VSG2_GOSRA</name>
<protein>
    <submittedName>
        <fullName evidence="2">Uncharacterized protein</fullName>
    </submittedName>
</protein>